<keyword evidence="8 11" id="KW-1133">Transmembrane helix</keyword>
<dbReference type="Proteomes" id="UP001147830">
    <property type="component" value="Unassembled WGS sequence"/>
</dbReference>
<evidence type="ECO:0000259" key="12">
    <source>
        <dbReference type="Pfam" id="PF05134"/>
    </source>
</evidence>
<dbReference type="SUPFAM" id="SSF53067">
    <property type="entry name" value="Actin-like ATPase domain"/>
    <property type="match status" value="1"/>
</dbReference>
<evidence type="ECO:0000256" key="7">
    <source>
        <dbReference type="ARBA" id="ARBA00022927"/>
    </source>
</evidence>
<dbReference type="EMBL" id="JAOANI010000019">
    <property type="protein sequence ID" value="MCT7359734.1"/>
    <property type="molecule type" value="Genomic_DNA"/>
</dbReference>
<evidence type="ECO:0000256" key="3">
    <source>
        <dbReference type="ARBA" id="ARBA00022448"/>
    </source>
</evidence>
<protein>
    <recommendedName>
        <fullName evidence="10">Type II secretion system protein L</fullName>
        <shortName evidence="10">T2SS protein L</shortName>
    </recommendedName>
</protein>
<dbReference type="Pfam" id="PF05134">
    <property type="entry name" value="T2SSL"/>
    <property type="match status" value="1"/>
</dbReference>
<dbReference type="GO" id="GO:0009276">
    <property type="term" value="C:Gram-negative-bacterium-type cell wall"/>
    <property type="evidence" value="ECO:0007669"/>
    <property type="project" value="InterPro"/>
</dbReference>
<keyword evidence="7 10" id="KW-0653">Protein transport</keyword>
<feature type="domain" description="GspL periplasmic" evidence="13">
    <location>
        <begin position="265"/>
        <end position="415"/>
    </location>
</feature>
<name>A0A9X3ASA4_9GAMM</name>
<evidence type="ECO:0000256" key="10">
    <source>
        <dbReference type="PIRNR" id="PIRNR015761"/>
    </source>
</evidence>
<organism evidence="14 15">
    <name type="scientific">Thalassolituus pacificus</name>
    <dbReference type="NCBI Taxonomy" id="2975440"/>
    <lineage>
        <taxon>Bacteria</taxon>
        <taxon>Pseudomonadati</taxon>
        <taxon>Pseudomonadota</taxon>
        <taxon>Gammaproteobacteria</taxon>
        <taxon>Oceanospirillales</taxon>
        <taxon>Oceanospirillaceae</taxon>
        <taxon>Thalassolituus</taxon>
    </lineage>
</organism>
<evidence type="ECO:0000256" key="8">
    <source>
        <dbReference type="ARBA" id="ARBA00022989"/>
    </source>
</evidence>
<evidence type="ECO:0000256" key="6">
    <source>
        <dbReference type="ARBA" id="ARBA00022692"/>
    </source>
</evidence>
<sequence length="418" mass="46041">METAKAIKTIKVQWNAISGRWTVTAFDQTATESSPVVHSLANWAETQADLTPVRLVLSACNYATHWVSLPGVSNRHLARALPYALEEGLIDDLADYLIIPAGTEGKKVRAYVVGNDLIERLLEECELHHLQVRELIPETQLLPDQGAVMQRQNGGWAIRIPGVFEGWVIDSALTPVLESLFDHESAEQGAHQVTGLKIMAAQLDQAQLLKTTLESSFAGIFTDIELLATDGVQQRNQRLQGKLTNLLTGRFQVREVVEDRPPVWWRGLAAVAAVWVVTATLYLFIDNYTLKQQSRQVQAEAISLYKSLFPGERIRSLDRQIKAKLDGDGDADGAGFIGTTSVLARVYAAQGLQKQVQLMSLRFNDRLQELVVEVRASNLNELQTLRSALEKEGLVAEVASATNDKDGVKGRIKIGGSA</sequence>
<dbReference type="InterPro" id="IPR025691">
    <property type="entry name" value="GspL_pp_dom"/>
</dbReference>
<dbReference type="GO" id="GO:0015628">
    <property type="term" value="P:protein secretion by the type II secretion system"/>
    <property type="evidence" value="ECO:0007669"/>
    <property type="project" value="InterPro"/>
</dbReference>
<comment type="caution">
    <text evidence="14">The sequence shown here is derived from an EMBL/GenBank/DDBJ whole genome shotgun (WGS) entry which is preliminary data.</text>
</comment>
<dbReference type="InterPro" id="IPR024230">
    <property type="entry name" value="GspL_cyto_dom"/>
</dbReference>
<dbReference type="InterPro" id="IPR043129">
    <property type="entry name" value="ATPase_NBD"/>
</dbReference>
<feature type="transmembrane region" description="Helical" evidence="11">
    <location>
        <begin position="263"/>
        <end position="285"/>
    </location>
</feature>
<reference evidence="14" key="1">
    <citation type="journal article" date="2022" name="Front. Microbiol.">
        <title>Genome-based taxonomic rearrangement of Oceanobacter-related bacteria including the description of Thalassolituus hydrocarbonoclasticus sp. nov. and Thalassolituus pacificus sp. nov. and emended description of the genus Thalassolituus.</title>
        <authorList>
            <person name="Dong C."/>
            <person name="Wei L."/>
            <person name="Wang J."/>
            <person name="Lai Q."/>
            <person name="Huang Z."/>
            <person name="Shao Z."/>
        </authorList>
    </citation>
    <scope>NUCLEOTIDE SEQUENCE</scope>
    <source>
        <strain evidence="14">59MF3M-4</strain>
    </source>
</reference>
<dbReference type="Gene3D" id="3.30.1360.100">
    <property type="entry name" value="General secretion pathway protein M, EpsM"/>
    <property type="match status" value="1"/>
</dbReference>
<keyword evidence="6 11" id="KW-0812">Transmembrane</keyword>
<evidence type="ECO:0000256" key="1">
    <source>
        <dbReference type="ARBA" id="ARBA00004377"/>
    </source>
</evidence>
<dbReference type="NCBIfam" id="TIGR01709">
    <property type="entry name" value="typeII_sec_gspL"/>
    <property type="match status" value="1"/>
</dbReference>
<comment type="similarity">
    <text evidence="2 10">Belongs to the GSP L family.</text>
</comment>
<dbReference type="GO" id="GO:0005886">
    <property type="term" value="C:plasma membrane"/>
    <property type="evidence" value="ECO:0007669"/>
    <property type="project" value="UniProtKB-SubCell"/>
</dbReference>
<evidence type="ECO:0000256" key="4">
    <source>
        <dbReference type="ARBA" id="ARBA00022475"/>
    </source>
</evidence>
<comment type="subcellular location">
    <subcellularLocation>
        <location evidence="1">Cell inner membrane</location>
        <topology evidence="1">Single-pass membrane protein</topology>
    </subcellularLocation>
</comment>
<evidence type="ECO:0000256" key="11">
    <source>
        <dbReference type="SAM" id="Phobius"/>
    </source>
</evidence>
<dbReference type="Pfam" id="PF12693">
    <property type="entry name" value="GspL_C"/>
    <property type="match status" value="1"/>
</dbReference>
<evidence type="ECO:0000256" key="2">
    <source>
        <dbReference type="ARBA" id="ARBA00005318"/>
    </source>
</evidence>
<dbReference type="RefSeq" id="WP_260976594.1">
    <property type="nucleotide sequence ID" value="NZ_JAOANI010000019.1"/>
</dbReference>
<proteinExistence type="inferred from homology"/>
<dbReference type="Gene3D" id="3.30.420.380">
    <property type="match status" value="1"/>
</dbReference>
<keyword evidence="9 11" id="KW-0472">Membrane</keyword>
<feature type="domain" description="GspL cytoplasmic actin-ATPase-like" evidence="12">
    <location>
        <begin position="33"/>
        <end position="179"/>
    </location>
</feature>
<keyword evidence="15" id="KW-1185">Reference proteome</keyword>
<keyword evidence="5" id="KW-0997">Cell inner membrane</keyword>
<evidence type="ECO:0000256" key="9">
    <source>
        <dbReference type="ARBA" id="ARBA00023136"/>
    </source>
</evidence>
<evidence type="ECO:0000313" key="14">
    <source>
        <dbReference type="EMBL" id="MCT7359734.1"/>
    </source>
</evidence>
<keyword evidence="4" id="KW-1003">Cell membrane</keyword>
<reference evidence="14" key="2">
    <citation type="submission" date="2022-08" db="EMBL/GenBank/DDBJ databases">
        <authorList>
            <person name="Dong C."/>
        </authorList>
    </citation>
    <scope>NUCLEOTIDE SEQUENCE</scope>
    <source>
        <strain evidence="14">59MF3M-4</strain>
    </source>
</reference>
<evidence type="ECO:0000313" key="15">
    <source>
        <dbReference type="Proteomes" id="UP001147830"/>
    </source>
</evidence>
<dbReference type="AlphaFoldDB" id="A0A9X3ASA4"/>
<dbReference type="PIRSF" id="PIRSF015761">
    <property type="entry name" value="Protein_L"/>
    <property type="match status" value="1"/>
</dbReference>
<evidence type="ECO:0000256" key="5">
    <source>
        <dbReference type="ARBA" id="ARBA00022519"/>
    </source>
</evidence>
<dbReference type="InterPro" id="IPR007812">
    <property type="entry name" value="T2SS_protein-GspL"/>
</dbReference>
<gene>
    <name evidence="14" type="primary">gspL</name>
    <name evidence="14" type="ORF">NYR02_12010</name>
</gene>
<dbReference type="GO" id="GO:0015627">
    <property type="term" value="C:type II protein secretion system complex"/>
    <property type="evidence" value="ECO:0007669"/>
    <property type="project" value="InterPro"/>
</dbReference>
<evidence type="ECO:0000259" key="13">
    <source>
        <dbReference type="Pfam" id="PF12693"/>
    </source>
</evidence>
<keyword evidence="3 10" id="KW-0813">Transport</keyword>
<comment type="function">
    <text evidence="10">Inner membrane component of the type II secretion system required for the energy-dependent secretion of extracellular factors such as proteases and toxins from the periplasm.</text>
</comment>
<accession>A0A9X3ASA4</accession>